<organism evidence="2 3">
    <name type="scientific">Riccia sorocarpa</name>
    <dbReference type="NCBI Taxonomy" id="122646"/>
    <lineage>
        <taxon>Eukaryota</taxon>
        <taxon>Viridiplantae</taxon>
        <taxon>Streptophyta</taxon>
        <taxon>Embryophyta</taxon>
        <taxon>Marchantiophyta</taxon>
        <taxon>Marchantiopsida</taxon>
        <taxon>Marchantiidae</taxon>
        <taxon>Marchantiales</taxon>
        <taxon>Ricciaceae</taxon>
        <taxon>Riccia</taxon>
    </lineage>
</organism>
<reference evidence="2 3" key="1">
    <citation type="submission" date="2024-09" db="EMBL/GenBank/DDBJ databases">
        <title>Chromosome-scale assembly of Riccia sorocarpa.</title>
        <authorList>
            <person name="Paukszto L."/>
        </authorList>
    </citation>
    <scope>NUCLEOTIDE SEQUENCE [LARGE SCALE GENOMIC DNA]</scope>
    <source>
        <strain evidence="2">LP-2024</strain>
        <tissue evidence="2">Aerial parts of the thallus</tissue>
    </source>
</reference>
<proteinExistence type="predicted"/>
<name>A0ABD3H311_9MARC</name>
<dbReference type="EMBL" id="JBJQOH010000006">
    <property type="protein sequence ID" value="KAL3685892.1"/>
    <property type="molecule type" value="Genomic_DNA"/>
</dbReference>
<accession>A0ABD3H311</accession>
<evidence type="ECO:0000256" key="1">
    <source>
        <dbReference type="SAM" id="MobiDB-lite"/>
    </source>
</evidence>
<evidence type="ECO:0000313" key="2">
    <source>
        <dbReference type="EMBL" id="KAL3685892.1"/>
    </source>
</evidence>
<dbReference type="AlphaFoldDB" id="A0ABD3H311"/>
<evidence type="ECO:0000313" key="3">
    <source>
        <dbReference type="Proteomes" id="UP001633002"/>
    </source>
</evidence>
<comment type="caution">
    <text evidence="2">The sequence shown here is derived from an EMBL/GenBank/DDBJ whole genome shotgun (WGS) entry which is preliminary data.</text>
</comment>
<dbReference type="Proteomes" id="UP001633002">
    <property type="component" value="Unassembled WGS sequence"/>
</dbReference>
<keyword evidence="3" id="KW-1185">Reference proteome</keyword>
<sequence length="348" mass="38993">MTFTRKTGRTRLVENEAIVDAEVTRRKRNVKKTVTIADISSTSQRAGKRRVQEGSSGNPAKRKKIVVQPPSEPAVPKARAKVLPQKKAKKERAESVEALDDEEVVDKERSNEGPWLIKRYYKVDIISNVPWAYMKPVDISAAFVGISEFQLRRLGLRGVITCQYVSPNTFLLAKRRPRSIAGPIIHFVKSALQPVFPEGVSPDDSDGEEDTSMGTHPKLLDLAAYQFKCVRDKICQVKKHLEQPNNSRLWETFVGQVLTHLLIHLGIYKTASVLAQPRSWPCGPAQPRDGPYAGPQQPYAALRMPQEPIQAARDRFAPTALHRAALGIAALRRAARPSREEMFKDDSF</sequence>
<feature type="region of interest" description="Disordered" evidence="1">
    <location>
        <begin position="35"/>
        <end position="75"/>
    </location>
</feature>
<protein>
    <submittedName>
        <fullName evidence="2">Uncharacterized protein</fullName>
    </submittedName>
</protein>
<gene>
    <name evidence="2" type="ORF">R1sor_003914</name>
</gene>